<feature type="domain" description="Helicase C-terminal" evidence="14">
    <location>
        <begin position="831"/>
        <end position="982"/>
    </location>
</feature>
<dbReference type="GO" id="GO:0034198">
    <property type="term" value="P:cellular response to amino acid starvation"/>
    <property type="evidence" value="ECO:0007669"/>
    <property type="project" value="EnsemblFungi"/>
</dbReference>
<dbReference type="PROSITE" id="PS50014">
    <property type="entry name" value="BROMODOMAIN_2"/>
    <property type="match status" value="1"/>
</dbReference>
<dbReference type="SMART" id="SM01314">
    <property type="entry name" value="SnAC"/>
    <property type="match status" value="1"/>
</dbReference>
<dbReference type="GO" id="GO:0031496">
    <property type="term" value="P:positive regulation of mating type switching"/>
    <property type="evidence" value="ECO:0007669"/>
    <property type="project" value="EnsemblFungi"/>
</dbReference>
<dbReference type="Pfam" id="PF00271">
    <property type="entry name" value="Helicase_C"/>
    <property type="match status" value="1"/>
</dbReference>
<feature type="domain" description="QLQ" evidence="16">
    <location>
        <begin position="101"/>
        <end position="136"/>
    </location>
</feature>
<keyword evidence="2" id="KW-0547">Nucleotide-binding</keyword>
<evidence type="ECO:0000256" key="3">
    <source>
        <dbReference type="ARBA" id="ARBA00022801"/>
    </source>
</evidence>
<evidence type="ECO:0000256" key="4">
    <source>
        <dbReference type="ARBA" id="ARBA00022806"/>
    </source>
</evidence>
<dbReference type="InterPro" id="IPR014001">
    <property type="entry name" value="Helicase_ATP-bd"/>
</dbReference>
<dbReference type="KEGG" id="tmn:UCRPA7_6344"/>
<keyword evidence="8" id="KW-0804">Transcription</keyword>
<dbReference type="GO" id="GO:0140658">
    <property type="term" value="F:ATP-dependent chromatin remodeler activity"/>
    <property type="evidence" value="ECO:0007669"/>
    <property type="project" value="EnsemblFungi"/>
</dbReference>
<dbReference type="GO" id="GO:0005524">
    <property type="term" value="F:ATP binding"/>
    <property type="evidence" value="ECO:0007669"/>
    <property type="project" value="UniProtKB-KW"/>
</dbReference>
<dbReference type="SMART" id="SM00951">
    <property type="entry name" value="QLQ"/>
    <property type="match status" value="1"/>
</dbReference>
<feature type="compositionally biased region" description="Acidic residues" evidence="11">
    <location>
        <begin position="1231"/>
        <end position="1248"/>
    </location>
</feature>
<reference evidence="18" key="1">
    <citation type="journal article" date="2013" name="Genome Announc.">
        <title>Draft genome sequence of the ascomycete Phaeoacremonium aleophilum strain UCR-PA7, a causal agent of the esca disease complex in grapevines.</title>
        <authorList>
            <person name="Blanco-Ulate B."/>
            <person name="Rolshausen P."/>
            <person name="Cantu D."/>
        </authorList>
    </citation>
    <scope>NUCLEOTIDE SEQUENCE [LARGE SCALE GENOMIC DNA]</scope>
    <source>
        <strain evidence="18">UCR-PA7</strain>
    </source>
</reference>
<dbReference type="FunFam" id="1.20.5.170:FF:000072">
    <property type="entry name" value="Putative chromatin structure-remodeling complex subunit snf21"/>
    <property type="match status" value="1"/>
</dbReference>
<dbReference type="FunFam" id="3.40.50.300:FF:000843">
    <property type="entry name" value="Chromatin structure-remodeling complex subunit snf21"/>
    <property type="match status" value="1"/>
</dbReference>
<evidence type="ECO:0000313" key="17">
    <source>
        <dbReference type="EMBL" id="EON98143.1"/>
    </source>
</evidence>
<dbReference type="Gene3D" id="1.20.920.10">
    <property type="entry name" value="Bromodomain-like"/>
    <property type="match status" value="1"/>
</dbReference>
<keyword evidence="3" id="KW-0378">Hydrolase</keyword>
<feature type="compositionally biased region" description="Acidic residues" evidence="11">
    <location>
        <begin position="461"/>
        <end position="477"/>
    </location>
</feature>
<dbReference type="Gene3D" id="3.40.50.10810">
    <property type="entry name" value="Tandem AAA-ATPase domain"/>
    <property type="match status" value="1"/>
</dbReference>
<dbReference type="GeneID" id="19326990"/>
<dbReference type="GO" id="GO:0140015">
    <property type="term" value="F:histone H3K14ac reader activity"/>
    <property type="evidence" value="ECO:0007669"/>
    <property type="project" value="EnsemblFungi"/>
</dbReference>
<keyword evidence="5" id="KW-0067">ATP-binding</keyword>
<dbReference type="InterPro" id="IPR038718">
    <property type="entry name" value="SNF2-like_sf"/>
</dbReference>
<keyword evidence="6" id="KW-0805">Transcription regulation</keyword>
<dbReference type="CDD" id="cd18793">
    <property type="entry name" value="SF2_C_SNF"/>
    <property type="match status" value="1"/>
</dbReference>
<keyword evidence="7 10" id="KW-0103">Bromodomain</keyword>
<dbReference type="GO" id="GO:0042148">
    <property type="term" value="P:DNA strand invasion"/>
    <property type="evidence" value="ECO:0007669"/>
    <property type="project" value="EnsemblFungi"/>
</dbReference>
<dbReference type="Proteomes" id="UP000014074">
    <property type="component" value="Unassembled WGS sequence"/>
</dbReference>
<feature type="compositionally biased region" description="Low complexity" evidence="11">
    <location>
        <begin position="1355"/>
        <end position="1398"/>
    </location>
</feature>
<dbReference type="InterPro" id="IPR001487">
    <property type="entry name" value="Bromodomain"/>
</dbReference>
<comment type="subcellular location">
    <subcellularLocation>
        <location evidence="1">Nucleus</location>
    </subcellularLocation>
</comment>
<dbReference type="PROSITE" id="PS51204">
    <property type="entry name" value="HSA"/>
    <property type="match status" value="1"/>
</dbReference>
<evidence type="ECO:0000313" key="18">
    <source>
        <dbReference type="Proteomes" id="UP000014074"/>
    </source>
</evidence>
<dbReference type="HOGENOM" id="CLU_000315_15_3_1"/>
<dbReference type="Pfam" id="PF14619">
    <property type="entry name" value="SnAC"/>
    <property type="match status" value="1"/>
</dbReference>
<feature type="region of interest" description="Disordered" evidence="11">
    <location>
        <begin position="1104"/>
        <end position="1209"/>
    </location>
</feature>
<keyword evidence="4" id="KW-0347">Helicase</keyword>
<dbReference type="EMBL" id="KB933236">
    <property type="protein sequence ID" value="EON98143.1"/>
    <property type="molecule type" value="Genomic_DNA"/>
</dbReference>
<dbReference type="GO" id="GO:0006302">
    <property type="term" value="P:double-strand break repair"/>
    <property type="evidence" value="ECO:0007669"/>
    <property type="project" value="EnsemblFungi"/>
</dbReference>
<dbReference type="GO" id="GO:0140008">
    <property type="term" value="F:histone H4 reader activity"/>
    <property type="evidence" value="ECO:0007669"/>
    <property type="project" value="EnsemblFungi"/>
</dbReference>
<dbReference type="GO" id="GO:0031492">
    <property type="term" value="F:nucleosomal DNA binding"/>
    <property type="evidence" value="ECO:0007669"/>
    <property type="project" value="EnsemblFungi"/>
</dbReference>
<sequence length="1398" mass="159201">MKEKGVPQTDHEYQRISAFLMNFQQAQALRKQQNAFMQQQKQAQQAQGGGAPNGAQPTQNSQQSAAQTTQTPSSGALGASALPATSNTGGSAPPTATGAGHFTPQHLALLRQQIQAFKFLSKNAGVPIAMQQAIFAQRQRRQASAAQQLSQTASTPTAQGNQDTTKTGADAGDAEGQTKSGPPMDHLIKSIKLPWSEPDRLLLKNINYFDHTRRTHRPFIPGVFPSGIDFDQLRADREKILFNRMSVRYSELKSQPGNLAHWDTSKEALAPDDTLKRKAIIEMKSIALYSKQRALRDRIGRQMMHYDNLAMTTNRSSYRRMKKQSVREARITEKLEKQQRDARENREKKKHTDFLHAILNHKAEIHNSAQGQRNKMQKLGRLMYNHHFNIEKEEQKRIERNAKQRLQALKANDEEAYLKLLDQAKDTRITHLLRQTDGFLYQLAASVKAQQRAAAERYGDEGAEYPDEESEVDEEDEEGSRKIDYYAVAHRIKEEVTEQANILVGGKLKEYQIKGLQWMISLYNNNLNGILADEMGLGKTIQTISLITYLIERKQQNGPYLVIVPLSTLTNWTLEFEKWAPSVTRVVYKGPPNARKQQQDKIRMGKFQVLLTTYEYIIKDRPILSKIKWFHMIIDEGHRMKNSNSKLSATIQQHYSTRFRLILTGTPLQNNLSELWAMLNFTLPNIFKSNKTFDEWFNTPFANTGGQDKMELTEEEQILVIRRLHKVLRPFLLRRLKKDVEKDLPDKTEKVIKCKFSALQSRLYKQMVTHQKLVVSDGKGGKTGARGLSNMIMQLRKLCNHPFVFDEVENQMNPTNTSNDLLWRTAGKFELLDRVLPKYKATGHRVLMFFQMTAIMDIMEDFLRYRGITYLRLDGTTKSEDRSELLREFNRPDSPYFMFLLSTRAGGLGLNLQTADTVIIYDSDWNPHQDLQAQDRAHRIGQKNEVRILRLISSNSVEEKILERARFKLDMDGKVIQAGRFDNKSSETDRDAMLRTLLETADMAEQGEQEEMDDEELNMILARSEDEMGVFQELDEQRIKDPIYGTRPGCKSVPRLMGEDELPEIYLSEGNAVEEENETILGRGARERTKVRYDDGLTEEQWLMAVDDDDDSPEAAAARKQARKDKREANRLKRLAAGETVESPTASRASTEEQETPVKKRGRKPGSKNEKRKAEEGEDEPPAKKRRGPQGRPKAVAAVNGSESKINPHVRTVLQSSLRHLYDSLMKLEVDDPEPEDPEEDNKDDDDEPPKRLIIGPFIKLPPKRDYGDYYVIIQTPICMKQIEAKIKKEEYNSLQDLKKDIDLLCNNCRTYNEDGSLLYSDANTMEAFFSQKVAEELKAHPELNDLEDSSQKDTSAPPTTSAGTPQPSSGPTRIKLINNSANHANGASSAAQSDDES</sequence>
<evidence type="ECO:0000259" key="14">
    <source>
        <dbReference type="PROSITE" id="PS51194"/>
    </source>
</evidence>
<feature type="region of interest" description="Disordered" evidence="11">
    <location>
        <begin position="1230"/>
        <end position="1254"/>
    </location>
</feature>
<dbReference type="GO" id="GO:0006261">
    <property type="term" value="P:DNA-templated DNA replication"/>
    <property type="evidence" value="ECO:0007669"/>
    <property type="project" value="EnsemblFungi"/>
</dbReference>
<feature type="domain" description="Helicase ATP-binding" evidence="13">
    <location>
        <begin position="520"/>
        <end position="685"/>
    </location>
</feature>
<feature type="region of interest" description="Disordered" evidence="11">
    <location>
        <begin position="455"/>
        <end position="477"/>
    </location>
</feature>
<dbReference type="PROSITE" id="PS51192">
    <property type="entry name" value="HELICASE_ATP_BIND_1"/>
    <property type="match status" value="1"/>
</dbReference>
<proteinExistence type="predicted"/>
<dbReference type="PROSITE" id="PS51194">
    <property type="entry name" value="HELICASE_CTER"/>
    <property type="match status" value="1"/>
</dbReference>
<dbReference type="GO" id="GO:0061629">
    <property type="term" value="F:RNA polymerase II-specific DNA-binding transcription factor binding"/>
    <property type="evidence" value="ECO:0007669"/>
    <property type="project" value="EnsemblFungi"/>
</dbReference>
<evidence type="ECO:0000256" key="10">
    <source>
        <dbReference type="PROSITE-ProRule" id="PRU00035"/>
    </source>
</evidence>
<dbReference type="GO" id="GO:0016514">
    <property type="term" value="C:SWI/SNF complex"/>
    <property type="evidence" value="ECO:0007669"/>
    <property type="project" value="EnsemblFungi"/>
</dbReference>
<dbReference type="SMART" id="SM00490">
    <property type="entry name" value="HELICc"/>
    <property type="match status" value="1"/>
</dbReference>
<feature type="region of interest" description="Disordered" evidence="11">
    <location>
        <begin position="145"/>
        <end position="185"/>
    </location>
</feature>
<evidence type="ECO:0000259" key="12">
    <source>
        <dbReference type="PROSITE" id="PS50014"/>
    </source>
</evidence>
<evidence type="ECO:0000256" key="6">
    <source>
        <dbReference type="ARBA" id="ARBA00023015"/>
    </source>
</evidence>
<dbReference type="Pfam" id="PF00439">
    <property type="entry name" value="Bromodomain"/>
    <property type="match status" value="1"/>
</dbReference>
<gene>
    <name evidence="17" type="ORF">UCRPA7_6344</name>
</gene>
<dbReference type="Pfam" id="PF00176">
    <property type="entry name" value="SNF2-rel_dom"/>
    <property type="match status" value="1"/>
</dbReference>
<dbReference type="InterPro" id="IPR029295">
    <property type="entry name" value="SnAC"/>
</dbReference>
<dbReference type="GO" id="GO:0045815">
    <property type="term" value="P:transcription initiation-coupled chromatin remodeling"/>
    <property type="evidence" value="ECO:0007669"/>
    <property type="project" value="EnsemblFungi"/>
</dbReference>
<dbReference type="GO" id="GO:0016787">
    <property type="term" value="F:hydrolase activity"/>
    <property type="evidence" value="ECO:0007669"/>
    <property type="project" value="UniProtKB-KW"/>
</dbReference>
<dbReference type="eggNOG" id="KOG0386">
    <property type="taxonomic scope" value="Eukaryota"/>
</dbReference>
<dbReference type="CDD" id="cd17996">
    <property type="entry name" value="DEXHc_SMARCA2_SMARCA4"/>
    <property type="match status" value="1"/>
</dbReference>
<evidence type="ECO:0000259" key="13">
    <source>
        <dbReference type="PROSITE" id="PS51192"/>
    </source>
</evidence>
<feature type="compositionally biased region" description="Low complexity" evidence="11">
    <location>
        <begin position="145"/>
        <end position="159"/>
    </location>
</feature>
<feature type="domain" description="HSA" evidence="15">
    <location>
        <begin position="339"/>
        <end position="411"/>
    </location>
</feature>
<evidence type="ECO:0000256" key="8">
    <source>
        <dbReference type="ARBA" id="ARBA00023163"/>
    </source>
</evidence>
<dbReference type="GO" id="GO:0000182">
    <property type="term" value="F:rDNA binding"/>
    <property type="evidence" value="ECO:0007669"/>
    <property type="project" value="EnsemblFungi"/>
</dbReference>
<dbReference type="Pfam" id="PF08880">
    <property type="entry name" value="QLQ"/>
    <property type="match status" value="1"/>
</dbReference>
<dbReference type="PRINTS" id="PR00503">
    <property type="entry name" value="BROMODOMAIN"/>
</dbReference>
<dbReference type="RefSeq" id="XP_007917073.1">
    <property type="nucleotide sequence ID" value="XM_007918882.1"/>
</dbReference>
<dbReference type="PANTHER" id="PTHR10799">
    <property type="entry name" value="SNF2/RAD54 HELICASE FAMILY"/>
    <property type="match status" value="1"/>
</dbReference>
<dbReference type="Gene3D" id="3.40.50.300">
    <property type="entry name" value="P-loop containing nucleotide triphosphate hydrolases"/>
    <property type="match status" value="1"/>
</dbReference>
<dbReference type="CDD" id="cd04369">
    <property type="entry name" value="Bromodomain"/>
    <property type="match status" value="1"/>
</dbReference>
<dbReference type="PROSITE" id="PS51666">
    <property type="entry name" value="QLQ"/>
    <property type="match status" value="1"/>
</dbReference>
<dbReference type="InterPro" id="IPR036427">
    <property type="entry name" value="Bromodomain-like_sf"/>
</dbReference>
<dbReference type="FunFam" id="3.40.50.10810:FF:000008">
    <property type="entry name" value="Chromatin structure-remodeling complex subunit snf21"/>
    <property type="match status" value="1"/>
</dbReference>
<evidence type="ECO:0000256" key="2">
    <source>
        <dbReference type="ARBA" id="ARBA00022741"/>
    </source>
</evidence>
<dbReference type="SUPFAM" id="SSF47370">
    <property type="entry name" value="Bromodomain"/>
    <property type="match status" value="1"/>
</dbReference>
<feature type="compositionally biased region" description="Low complexity" evidence="11">
    <location>
        <begin position="53"/>
        <end position="100"/>
    </location>
</feature>
<name>R8BFR8_PHAM7</name>
<dbReference type="SMART" id="SM00487">
    <property type="entry name" value="DEXDc"/>
    <property type="match status" value="1"/>
</dbReference>
<dbReference type="GO" id="GO:0035973">
    <property type="term" value="P:aggrephagy"/>
    <property type="evidence" value="ECO:0007669"/>
    <property type="project" value="EnsemblFungi"/>
</dbReference>
<dbReference type="InterPro" id="IPR014978">
    <property type="entry name" value="Gln-Leu-Gln_QLQ"/>
</dbReference>
<feature type="compositionally biased region" description="Low complexity" evidence="11">
    <location>
        <begin position="32"/>
        <end position="46"/>
    </location>
</feature>
<evidence type="ECO:0000259" key="16">
    <source>
        <dbReference type="PROSITE" id="PS51666"/>
    </source>
</evidence>
<dbReference type="InterPro" id="IPR027417">
    <property type="entry name" value="P-loop_NTPase"/>
</dbReference>
<evidence type="ECO:0000259" key="15">
    <source>
        <dbReference type="PROSITE" id="PS51204"/>
    </source>
</evidence>
<dbReference type="InterPro" id="IPR000330">
    <property type="entry name" value="SNF2_N"/>
</dbReference>
<dbReference type="GO" id="GO:2000219">
    <property type="term" value="P:positive regulation of invasive growth in response to glucose limitation"/>
    <property type="evidence" value="ECO:0007669"/>
    <property type="project" value="EnsemblFungi"/>
</dbReference>
<dbReference type="SMART" id="SM00297">
    <property type="entry name" value="BROMO"/>
    <property type="match status" value="1"/>
</dbReference>
<keyword evidence="18" id="KW-1185">Reference proteome</keyword>
<dbReference type="Pfam" id="PF07529">
    <property type="entry name" value="HSA"/>
    <property type="match status" value="1"/>
</dbReference>
<dbReference type="InterPro" id="IPR049730">
    <property type="entry name" value="SNF2/RAD54-like_C"/>
</dbReference>
<organism evidence="17 18">
    <name type="scientific">Phaeoacremonium minimum (strain UCR-PA7)</name>
    <name type="common">Esca disease fungus</name>
    <name type="synonym">Togninia minima</name>
    <dbReference type="NCBI Taxonomy" id="1286976"/>
    <lineage>
        <taxon>Eukaryota</taxon>
        <taxon>Fungi</taxon>
        <taxon>Dikarya</taxon>
        <taxon>Ascomycota</taxon>
        <taxon>Pezizomycotina</taxon>
        <taxon>Sordariomycetes</taxon>
        <taxon>Sordariomycetidae</taxon>
        <taxon>Togniniales</taxon>
        <taxon>Togniniaceae</taxon>
        <taxon>Phaeoacremonium</taxon>
    </lineage>
</organism>
<dbReference type="SMART" id="SM00573">
    <property type="entry name" value="HSA"/>
    <property type="match status" value="1"/>
</dbReference>
<dbReference type="GO" id="GO:0045944">
    <property type="term" value="P:positive regulation of transcription by RNA polymerase II"/>
    <property type="evidence" value="ECO:0007669"/>
    <property type="project" value="EnsemblFungi"/>
</dbReference>
<dbReference type="Gene3D" id="1.20.5.170">
    <property type="match status" value="1"/>
</dbReference>
<dbReference type="InterPro" id="IPR001650">
    <property type="entry name" value="Helicase_C-like"/>
</dbReference>
<dbReference type="OrthoDB" id="5857104at2759"/>
<feature type="region of interest" description="Disordered" evidence="11">
    <location>
        <begin position="1343"/>
        <end position="1398"/>
    </location>
</feature>
<dbReference type="InterPro" id="IPR014012">
    <property type="entry name" value="HSA_dom"/>
</dbReference>
<feature type="region of interest" description="Disordered" evidence="11">
    <location>
        <begin position="32"/>
        <end position="100"/>
    </location>
</feature>
<dbReference type="SUPFAM" id="SSF52540">
    <property type="entry name" value="P-loop containing nucleoside triphosphate hydrolases"/>
    <property type="match status" value="2"/>
</dbReference>
<protein>
    <submittedName>
        <fullName evidence="17">Putative snf2 family atp-dependent chromatin-remodeling factor snf21 protein</fullName>
    </submittedName>
</protein>
<evidence type="ECO:0000256" key="9">
    <source>
        <dbReference type="ARBA" id="ARBA00023242"/>
    </source>
</evidence>
<evidence type="ECO:0000256" key="1">
    <source>
        <dbReference type="ARBA" id="ARBA00004123"/>
    </source>
</evidence>
<dbReference type="GO" id="GO:0004386">
    <property type="term" value="F:helicase activity"/>
    <property type="evidence" value="ECO:0007669"/>
    <property type="project" value="UniProtKB-KW"/>
</dbReference>
<dbReference type="GO" id="GO:1900189">
    <property type="term" value="P:positive regulation of cell adhesion involved in single-species biofilm formation"/>
    <property type="evidence" value="ECO:0007669"/>
    <property type="project" value="EnsemblFungi"/>
</dbReference>
<feature type="domain" description="Bromo" evidence="12">
    <location>
        <begin position="1250"/>
        <end position="1320"/>
    </location>
</feature>
<evidence type="ECO:0000256" key="5">
    <source>
        <dbReference type="ARBA" id="ARBA00022840"/>
    </source>
</evidence>
<keyword evidence="9" id="KW-0539">Nucleus</keyword>
<dbReference type="GO" id="GO:0042393">
    <property type="term" value="F:histone binding"/>
    <property type="evidence" value="ECO:0007669"/>
    <property type="project" value="InterPro"/>
</dbReference>
<evidence type="ECO:0000256" key="11">
    <source>
        <dbReference type="SAM" id="MobiDB-lite"/>
    </source>
</evidence>
<accession>R8BFR8</accession>
<evidence type="ECO:0000256" key="7">
    <source>
        <dbReference type="ARBA" id="ARBA00023117"/>
    </source>
</evidence>